<dbReference type="RefSeq" id="WP_221919842.1">
    <property type="nucleotide sequence ID" value="NZ_CP173660.1"/>
</dbReference>
<dbReference type="SUPFAM" id="SSF53807">
    <property type="entry name" value="Helical backbone' metal receptor"/>
    <property type="match status" value="1"/>
</dbReference>
<dbReference type="PANTHER" id="PTHR30535">
    <property type="entry name" value="VITAMIN B12-BINDING PROTEIN"/>
    <property type="match status" value="1"/>
</dbReference>
<dbReference type="Gene3D" id="3.40.50.1980">
    <property type="entry name" value="Nitrogenase molybdenum iron protein domain"/>
    <property type="match status" value="2"/>
</dbReference>
<dbReference type="PROSITE" id="PS50983">
    <property type="entry name" value="FE_B12_PBP"/>
    <property type="match status" value="1"/>
</dbReference>
<keyword evidence="2" id="KW-0732">Signal</keyword>
<sequence length="384" mass="43134">MTKKSGFFLLICMISTLILVSCGKAKDANGQPDDVQISTSLTYDHSMELDYAKEFSVDYYDGGYALITISDESRFLVVPKKRPIPKDLSEDIVILKQPIDHIYLVASAVMDMFCSLDGLDSIRLSGTKEEGWYIEEAKKAMASGAIEYAGKYNMPDYEKIVDVGCDLAVESTMILHSPDVKEKLEKIGIPVLVDRSSYEEHPLGRTEWVKLYGVLLGKEERALQAFAEQKAALESVTKAERTDKTVAFFYITSNETASVRKSGDYVAKMIDLAGGKYIFSNLEDDSASSSVNMQLEEFYVRAKDADYLIYNSTIDGGVRSMKEFLKKSPLLKEFKAVQDGNVYCTTQNLYQDSMKLGTVILDFHNMLTAEEQNEATFTYLFRLE</sequence>
<evidence type="ECO:0000313" key="4">
    <source>
        <dbReference type="EMBL" id="MBY0759051.1"/>
    </source>
</evidence>
<protein>
    <submittedName>
        <fullName evidence="4">ABC transporter substrate-binding protein</fullName>
    </submittedName>
</protein>
<gene>
    <name evidence="4" type="ORF">FLB61_08120</name>
</gene>
<dbReference type="EMBL" id="VIRV01000010">
    <property type="protein sequence ID" value="MBY0759051.1"/>
    <property type="molecule type" value="Genomic_DNA"/>
</dbReference>
<dbReference type="PROSITE" id="PS51257">
    <property type="entry name" value="PROKAR_LIPOPROTEIN"/>
    <property type="match status" value="1"/>
</dbReference>
<evidence type="ECO:0000256" key="1">
    <source>
        <dbReference type="ARBA" id="ARBA00008814"/>
    </source>
</evidence>
<dbReference type="InterPro" id="IPR002491">
    <property type="entry name" value="ABC_transptr_periplasmic_BD"/>
</dbReference>
<comment type="caution">
    <text evidence="4">The sequence shown here is derived from an EMBL/GenBank/DDBJ whole genome shotgun (WGS) entry which is preliminary data.</text>
</comment>
<reference evidence="4 5" key="1">
    <citation type="journal article" date="2020" name="New Microbes New Infect">
        <title>Sellimonas caecigallum sp. nov., description and genome sequence of a new member of the Sellimonas genus isolated from the cecum of feral chicken.</title>
        <authorList>
            <person name="Wongkuna S."/>
            <person name="Ghimire S."/>
            <person name="Antony L."/>
            <person name="Chankhamhaengdecha S."/>
            <person name="Janvilisri T."/>
            <person name="Scaria J."/>
        </authorList>
    </citation>
    <scope>NUCLEOTIDE SEQUENCE [LARGE SCALE GENOMIC DNA]</scope>
    <source>
        <strain evidence="4 5">SW451</strain>
    </source>
</reference>
<proteinExistence type="inferred from homology"/>
<keyword evidence="5" id="KW-1185">Reference proteome</keyword>
<organism evidence="4 5">
    <name type="scientific">Sellimonas caecigallum</name>
    <dbReference type="NCBI Taxonomy" id="2592333"/>
    <lineage>
        <taxon>Bacteria</taxon>
        <taxon>Bacillati</taxon>
        <taxon>Bacillota</taxon>
        <taxon>Clostridia</taxon>
        <taxon>Lachnospirales</taxon>
        <taxon>Lachnospiraceae</taxon>
        <taxon>Sellimonas</taxon>
    </lineage>
</organism>
<evidence type="ECO:0000259" key="3">
    <source>
        <dbReference type="PROSITE" id="PS50983"/>
    </source>
</evidence>
<dbReference type="Pfam" id="PF01497">
    <property type="entry name" value="Peripla_BP_2"/>
    <property type="match status" value="1"/>
</dbReference>
<feature type="signal peptide" evidence="2">
    <location>
        <begin position="1"/>
        <end position="27"/>
    </location>
</feature>
<feature type="domain" description="Fe/B12 periplasmic-binding" evidence="3">
    <location>
        <begin position="101"/>
        <end position="375"/>
    </location>
</feature>
<feature type="chain" id="PRO_5046504546" evidence="2">
    <location>
        <begin position="28"/>
        <end position="384"/>
    </location>
</feature>
<accession>A0ABS7L7H5</accession>
<dbReference type="Proteomes" id="UP000779049">
    <property type="component" value="Unassembled WGS sequence"/>
</dbReference>
<evidence type="ECO:0000313" key="5">
    <source>
        <dbReference type="Proteomes" id="UP000779049"/>
    </source>
</evidence>
<name>A0ABS7L7H5_9FIRM</name>
<dbReference type="InterPro" id="IPR050902">
    <property type="entry name" value="ABC_Transporter_SBP"/>
</dbReference>
<comment type="similarity">
    <text evidence="1">Belongs to the bacterial solute-binding protein 8 family.</text>
</comment>
<evidence type="ECO:0000256" key="2">
    <source>
        <dbReference type="SAM" id="SignalP"/>
    </source>
</evidence>
<dbReference type="PANTHER" id="PTHR30535:SF34">
    <property type="entry name" value="MOLYBDATE-BINDING PROTEIN MOLA"/>
    <property type="match status" value="1"/>
</dbReference>